<feature type="transmembrane region" description="Helical" evidence="1">
    <location>
        <begin position="36"/>
        <end position="54"/>
    </location>
</feature>
<evidence type="ECO:0000313" key="2">
    <source>
        <dbReference type="EMBL" id="MBT9317961.1"/>
    </source>
</evidence>
<keyword evidence="3" id="KW-1185">Reference proteome</keyword>
<feature type="transmembrane region" description="Helical" evidence="1">
    <location>
        <begin position="138"/>
        <end position="156"/>
    </location>
</feature>
<sequence>MQLALGPWPNRAIVGLFWIAAGGIGWHYLLFPTVNLTGSATIAIALILVCIDQGRMAWVDLDNVHQLSLTDPRVVRFYTITLGTIVIELVGFYLVWHNLVLGMVIFLISQLFFNTAVNVQLYPHSHEPIRPFPMPARWPVLLANVIALSLITLWQADHLRQLTSVLWLAMVVIYLGVKYLVATNTATTVDGSESQ</sequence>
<dbReference type="EMBL" id="JADOES010000068">
    <property type="protein sequence ID" value="MBT9317961.1"/>
    <property type="molecule type" value="Genomic_DNA"/>
</dbReference>
<comment type="caution">
    <text evidence="2">The sequence shown here is derived from an EMBL/GenBank/DDBJ whole genome shotgun (WGS) entry which is preliminary data.</text>
</comment>
<gene>
    <name evidence="2" type="ORF">IXB50_21320</name>
</gene>
<feature type="transmembrane region" description="Helical" evidence="1">
    <location>
        <begin position="12"/>
        <end position="30"/>
    </location>
</feature>
<dbReference type="Proteomes" id="UP000717364">
    <property type="component" value="Unassembled WGS sequence"/>
</dbReference>
<name>A0A947DNA7_9CYAN</name>
<dbReference type="RefSeq" id="WP_215611023.1">
    <property type="nucleotide sequence ID" value="NZ_JADOES010000068.1"/>
</dbReference>
<proteinExistence type="predicted"/>
<feature type="transmembrane region" description="Helical" evidence="1">
    <location>
        <begin position="75"/>
        <end position="94"/>
    </location>
</feature>
<accession>A0A947DNA7</accession>
<reference evidence="2" key="1">
    <citation type="submission" date="2020-11" db="EMBL/GenBank/DDBJ databases">
        <authorList>
            <person name="Konstantinou D."/>
            <person name="Gkelis S."/>
            <person name="Popin R."/>
            <person name="Fewer D."/>
            <person name="Sivonen K."/>
        </authorList>
    </citation>
    <scope>NUCLEOTIDE SEQUENCE</scope>
    <source>
        <strain evidence="2">TAU-MAC 1115</strain>
    </source>
</reference>
<keyword evidence="1" id="KW-0472">Membrane</keyword>
<keyword evidence="1" id="KW-0812">Transmembrane</keyword>
<protein>
    <submittedName>
        <fullName evidence="2">Uncharacterized protein</fullName>
    </submittedName>
</protein>
<feature type="transmembrane region" description="Helical" evidence="1">
    <location>
        <begin position="100"/>
        <end position="117"/>
    </location>
</feature>
<evidence type="ECO:0000313" key="3">
    <source>
        <dbReference type="Proteomes" id="UP000717364"/>
    </source>
</evidence>
<keyword evidence="1" id="KW-1133">Transmembrane helix</keyword>
<reference evidence="2" key="2">
    <citation type="journal article" date="2021" name="Mar. Drugs">
        <title>Genome Reduction and Secondary Metabolism of the Marine Sponge-Associated Cyanobacterium Leptothoe.</title>
        <authorList>
            <person name="Konstantinou D."/>
            <person name="Popin R.V."/>
            <person name="Fewer D.P."/>
            <person name="Sivonen K."/>
            <person name="Gkelis S."/>
        </authorList>
    </citation>
    <scope>NUCLEOTIDE SEQUENCE</scope>
    <source>
        <strain evidence="2">TAU-MAC 1115</strain>
    </source>
</reference>
<feature type="transmembrane region" description="Helical" evidence="1">
    <location>
        <begin position="162"/>
        <end position="181"/>
    </location>
</feature>
<evidence type="ECO:0000256" key="1">
    <source>
        <dbReference type="SAM" id="Phobius"/>
    </source>
</evidence>
<organism evidence="2 3">
    <name type="scientific">Leptothoe spongobia TAU-MAC 1115</name>
    <dbReference type="NCBI Taxonomy" id="1967444"/>
    <lineage>
        <taxon>Bacteria</taxon>
        <taxon>Bacillati</taxon>
        <taxon>Cyanobacteriota</taxon>
        <taxon>Cyanophyceae</taxon>
        <taxon>Nodosilineales</taxon>
        <taxon>Cymatolegaceae</taxon>
        <taxon>Leptothoe</taxon>
        <taxon>Leptothoe spongobia</taxon>
    </lineage>
</organism>
<dbReference type="AlphaFoldDB" id="A0A947DNA7"/>